<comment type="caution">
    <text evidence="1">The sequence shown here is derived from an EMBL/GenBank/DDBJ whole genome shotgun (WGS) entry which is preliminary data.</text>
</comment>
<proteinExistence type="predicted"/>
<keyword evidence="2" id="KW-1185">Reference proteome</keyword>
<name>A0A4Y2VQT4_ARAVE</name>
<gene>
    <name evidence="1" type="ORF">AVEN_263905_1</name>
</gene>
<protein>
    <submittedName>
        <fullName evidence="1">Uncharacterized protein</fullName>
    </submittedName>
</protein>
<reference evidence="1 2" key="1">
    <citation type="journal article" date="2019" name="Sci. Rep.">
        <title>Orb-weaving spider Araneus ventricosus genome elucidates the spidroin gene catalogue.</title>
        <authorList>
            <person name="Kono N."/>
            <person name="Nakamura H."/>
            <person name="Ohtoshi R."/>
            <person name="Moran D.A.P."/>
            <person name="Shinohara A."/>
            <person name="Yoshida Y."/>
            <person name="Fujiwara M."/>
            <person name="Mori M."/>
            <person name="Tomita M."/>
            <person name="Arakawa K."/>
        </authorList>
    </citation>
    <scope>NUCLEOTIDE SEQUENCE [LARGE SCALE GENOMIC DNA]</scope>
</reference>
<dbReference type="AlphaFoldDB" id="A0A4Y2VQT4"/>
<sequence length="123" mass="14532">MSHRPVCFEPTSDSRGLLAYQNMRLEHNNAFTQTVRGKILNNQGCFCRISSHERWKMRRLRKRSALKTDTSTFMVINDLEAGKFQSENDIKEKKFNSSWWIYAWEKKDIALKFEYSSNSLSTI</sequence>
<dbReference type="EMBL" id="BGPR01050011">
    <property type="protein sequence ID" value="GBO27012.1"/>
    <property type="molecule type" value="Genomic_DNA"/>
</dbReference>
<evidence type="ECO:0000313" key="2">
    <source>
        <dbReference type="Proteomes" id="UP000499080"/>
    </source>
</evidence>
<accession>A0A4Y2VQT4</accession>
<dbReference type="Proteomes" id="UP000499080">
    <property type="component" value="Unassembled WGS sequence"/>
</dbReference>
<organism evidence="1 2">
    <name type="scientific">Araneus ventricosus</name>
    <name type="common">Orbweaver spider</name>
    <name type="synonym">Epeira ventricosa</name>
    <dbReference type="NCBI Taxonomy" id="182803"/>
    <lineage>
        <taxon>Eukaryota</taxon>
        <taxon>Metazoa</taxon>
        <taxon>Ecdysozoa</taxon>
        <taxon>Arthropoda</taxon>
        <taxon>Chelicerata</taxon>
        <taxon>Arachnida</taxon>
        <taxon>Araneae</taxon>
        <taxon>Araneomorphae</taxon>
        <taxon>Entelegynae</taxon>
        <taxon>Araneoidea</taxon>
        <taxon>Araneidae</taxon>
        <taxon>Araneus</taxon>
    </lineage>
</organism>
<evidence type="ECO:0000313" key="1">
    <source>
        <dbReference type="EMBL" id="GBO27012.1"/>
    </source>
</evidence>